<name>A0A2K9LR42_9GAMM</name>
<keyword evidence="2" id="KW-1185">Reference proteome</keyword>
<sequence>MMLHLPQAKQQYSEMENKMKTTASKHREIRYFGYPIDPSLYQQVIDTITAINLGGDTRKLCEQAAETLIAITDAGFDAYYERPAQLANISSTLKRATDAGIHAVQKGIHLVIRKLIKNRSIKDLERLANNFSYLVCVDDTDASKAYACFQLEESLYQRVVANMRRVHEDPNIESYRRDVIVSVEDLIGAGIDVFYTKPVSEADIGRITRKAADIGISTVQKGSNAVVHRLFKDMDYATLLPMAEYFETLLHSEVQTYKRRFMKAGA</sequence>
<evidence type="ECO:0000313" key="1">
    <source>
        <dbReference type="EMBL" id="AUM14763.1"/>
    </source>
</evidence>
<gene>
    <name evidence="1" type="ORF">Kalk_21045</name>
</gene>
<dbReference type="Proteomes" id="UP000235116">
    <property type="component" value="Chromosome"/>
</dbReference>
<protein>
    <submittedName>
        <fullName evidence="1">Uncharacterized protein</fullName>
    </submittedName>
</protein>
<reference evidence="2" key="1">
    <citation type="submission" date="2017-08" db="EMBL/GenBank/DDBJ databases">
        <title>Direct submision.</title>
        <authorList>
            <person name="Kim S.-J."/>
            <person name="Rhee S.-K."/>
        </authorList>
    </citation>
    <scope>NUCLEOTIDE SEQUENCE [LARGE SCALE GENOMIC DNA]</scope>
    <source>
        <strain evidence="2">GI5</strain>
    </source>
</reference>
<organism evidence="1 2">
    <name type="scientific">Ketobacter alkanivorans</name>
    <dbReference type="NCBI Taxonomy" id="1917421"/>
    <lineage>
        <taxon>Bacteria</taxon>
        <taxon>Pseudomonadati</taxon>
        <taxon>Pseudomonadota</taxon>
        <taxon>Gammaproteobacteria</taxon>
        <taxon>Pseudomonadales</taxon>
        <taxon>Ketobacteraceae</taxon>
        <taxon>Ketobacter</taxon>
    </lineage>
</organism>
<proteinExistence type="predicted"/>
<evidence type="ECO:0000313" key="2">
    <source>
        <dbReference type="Proteomes" id="UP000235116"/>
    </source>
</evidence>
<accession>A0A2K9LR42</accession>
<dbReference type="EMBL" id="CP022684">
    <property type="protein sequence ID" value="AUM14763.1"/>
    <property type="molecule type" value="Genomic_DNA"/>
</dbReference>
<dbReference type="AlphaFoldDB" id="A0A2K9LR42"/>
<dbReference type="KEGG" id="kak:Kalk_21045"/>